<dbReference type="GO" id="GO:0004650">
    <property type="term" value="F:polygalacturonase activity"/>
    <property type="evidence" value="ECO:0007669"/>
    <property type="project" value="InterPro"/>
</dbReference>
<dbReference type="PANTHER" id="PTHR31736:SF19">
    <property type="entry name" value="PECTIN LYASE SUPERFAMILY PROTEIN-RELATED"/>
    <property type="match status" value="1"/>
</dbReference>
<organism evidence="8 9">
    <name type="scientific">Bodo saltans</name>
    <name type="common">Flagellated protozoan</name>
    <dbReference type="NCBI Taxonomy" id="75058"/>
    <lineage>
        <taxon>Eukaryota</taxon>
        <taxon>Discoba</taxon>
        <taxon>Euglenozoa</taxon>
        <taxon>Kinetoplastea</taxon>
        <taxon>Metakinetoplastina</taxon>
        <taxon>Eubodonida</taxon>
        <taxon>Bodonidae</taxon>
        <taxon>Bodo</taxon>
    </lineage>
</organism>
<evidence type="ECO:0000256" key="3">
    <source>
        <dbReference type="ARBA" id="ARBA00023157"/>
    </source>
</evidence>
<gene>
    <name evidence="8" type="ORF">BSAL_85895</name>
</gene>
<name>A0A0S4J4U7_BODSA</name>
<dbReference type="Pfam" id="PF00295">
    <property type="entry name" value="Glyco_hydro_28"/>
    <property type="match status" value="1"/>
</dbReference>
<evidence type="ECO:0000256" key="6">
    <source>
        <dbReference type="RuleBase" id="RU361169"/>
    </source>
</evidence>
<evidence type="ECO:0000256" key="5">
    <source>
        <dbReference type="ARBA" id="ARBA00023295"/>
    </source>
</evidence>
<dbReference type="OMA" id="YSPQWYT"/>
<evidence type="ECO:0000313" key="8">
    <source>
        <dbReference type="EMBL" id="CUG78731.1"/>
    </source>
</evidence>
<dbReference type="InterPro" id="IPR012334">
    <property type="entry name" value="Pectin_lyas_fold"/>
</dbReference>
<dbReference type="OrthoDB" id="187139at2759"/>
<dbReference type="InterPro" id="IPR011050">
    <property type="entry name" value="Pectin_lyase_fold/virulence"/>
</dbReference>
<keyword evidence="3" id="KW-1015">Disulfide bond</keyword>
<feature type="chain" id="PRO_5006621901" evidence="7">
    <location>
        <begin position="26"/>
        <end position="484"/>
    </location>
</feature>
<proteinExistence type="inferred from homology"/>
<evidence type="ECO:0000256" key="7">
    <source>
        <dbReference type="SAM" id="SignalP"/>
    </source>
</evidence>
<keyword evidence="9" id="KW-1185">Reference proteome</keyword>
<dbReference type="PANTHER" id="PTHR31736">
    <property type="match status" value="1"/>
</dbReference>
<evidence type="ECO:0000256" key="1">
    <source>
        <dbReference type="ARBA" id="ARBA00008834"/>
    </source>
</evidence>
<keyword evidence="2 6" id="KW-0378">Hydrolase</keyword>
<evidence type="ECO:0000256" key="2">
    <source>
        <dbReference type="ARBA" id="ARBA00022801"/>
    </source>
</evidence>
<feature type="signal peptide" evidence="7">
    <location>
        <begin position="1"/>
        <end position="25"/>
    </location>
</feature>
<evidence type="ECO:0000313" key="9">
    <source>
        <dbReference type="Proteomes" id="UP000051952"/>
    </source>
</evidence>
<dbReference type="GO" id="GO:0005975">
    <property type="term" value="P:carbohydrate metabolic process"/>
    <property type="evidence" value="ECO:0007669"/>
    <property type="project" value="InterPro"/>
</dbReference>
<evidence type="ECO:0000256" key="4">
    <source>
        <dbReference type="ARBA" id="ARBA00023180"/>
    </source>
</evidence>
<dbReference type="AlphaFoldDB" id="A0A0S4J4U7"/>
<keyword evidence="5 6" id="KW-0326">Glycosidase</keyword>
<keyword evidence="4" id="KW-0325">Glycoprotein</keyword>
<reference evidence="9" key="1">
    <citation type="submission" date="2015-09" db="EMBL/GenBank/DDBJ databases">
        <authorList>
            <consortium name="Pathogen Informatics"/>
        </authorList>
    </citation>
    <scope>NUCLEOTIDE SEQUENCE [LARGE SCALE GENOMIC DNA]</scope>
    <source>
        <strain evidence="9">Lake Konstanz</strain>
    </source>
</reference>
<dbReference type="VEuPathDB" id="TriTrypDB:BSAL_85895"/>
<dbReference type="GO" id="GO:0046576">
    <property type="term" value="F:rhamnogalacturonan alpha-L-rhamnopyranosyl-(1-&gt;4)-alpha-D-galactopyranosyluronide lyase activity"/>
    <property type="evidence" value="ECO:0007669"/>
    <property type="project" value="UniProtKB-ARBA"/>
</dbReference>
<dbReference type="Gene3D" id="2.160.20.10">
    <property type="entry name" value="Single-stranded right-handed beta-helix, Pectin lyase-like"/>
    <property type="match status" value="1"/>
</dbReference>
<comment type="similarity">
    <text evidence="1 6">Belongs to the glycosyl hydrolase 28 family.</text>
</comment>
<dbReference type="EMBL" id="CYKH01001024">
    <property type="protein sequence ID" value="CUG78731.1"/>
    <property type="molecule type" value="Genomic_DNA"/>
</dbReference>
<dbReference type="Proteomes" id="UP000051952">
    <property type="component" value="Unassembled WGS sequence"/>
</dbReference>
<sequence length="484" mass="53518">MFSKHHSFCPAAFVIAVLVVSTAYSTPISILEYGAVANDTSYNASYINGKALFYAVNAANNANASDREVIVPSGYVFSFLPFGIFTGIHNVVVRIDGVLSAFAGDNLLWPNMTDGRTFNIIEFDNSDQVTLTGQGSIVGNGYHWWWYVVLTGLDNRPHMIVTQSVTNFILENLTLLNSPQYHVFLRDNVNATVQFLTVHVDVTEQQSLLESFGLFEDGLPMFPLNTDGIDIAGENITVRHCSVQNFDDSVCIKPANKNYNLTTCSQNMHIHDIFIHLGVGASVGSVPPDPAVNCIRNILFERIHFDHPIKALYVKPNPCPDPERDGTGIVDSITYKDIFADTPLWWPIWVSTQQQHQPGNGADTGCSFFYPLPNTTCPTQGCVPVTRLTIKNFTANGALLSPGVLRCNETNPCRDFYFEDVNIQTDTGFPFGVNYLCHAIENFTIVGASSPLQCVYNASSEDDDIPVALKHPMVRRALNSRKFP</sequence>
<dbReference type="InterPro" id="IPR000743">
    <property type="entry name" value="Glyco_hydro_28"/>
</dbReference>
<keyword evidence="7" id="KW-0732">Signal</keyword>
<accession>A0A0S4J4U7</accession>
<protein>
    <submittedName>
        <fullName evidence="8">Glycoside hydrolase family 28, putative</fullName>
    </submittedName>
</protein>
<dbReference type="SUPFAM" id="SSF51126">
    <property type="entry name" value="Pectin lyase-like"/>
    <property type="match status" value="1"/>
</dbReference>